<dbReference type="InterPro" id="IPR019270">
    <property type="entry name" value="DUF2283"/>
</dbReference>
<evidence type="ECO:0008006" key="3">
    <source>
        <dbReference type="Google" id="ProtNLM"/>
    </source>
</evidence>
<organism evidence="1 2">
    <name type="scientific">Candidatus Zambryskibacteria bacterium RIFCSPHIGHO2_01_FULL_44_22b</name>
    <dbReference type="NCBI Taxonomy" id="1802737"/>
    <lineage>
        <taxon>Bacteria</taxon>
        <taxon>Candidatus Zambryskiibacteriota</taxon>
    </lineage>
</organism>
<proteinExistence type="predicted"/>
<dbReference type="AlphaFoldDB" id="A0A1G2SYB2"/>
<reference evidence="1 2" key="1">
    <citation type="journal article" date="2016" name="Nat. Commun.">
        <title>Thousands of microbial genomes shed light on interconnected biogeochemical processes in an aquifer system.</title>
        <authorList>
            <person name="Anantharaman K."/>
            <person name="Brown C.T."/>
            <person name="Hug L.A."/>
            <person name="Sharon I."/>
            <person name="Castelle C.J."/>
            <person name="Probst A.J."/>
            <person name="Thomas B.C."/>
            <person name="Singh A."/>
            <person name="Wilkins M.J."/>
            <person name="Karaoz U."/>
            <person name="Brodie E.L."/>
            <person name="Williams K.H."/>
            <person name="Hubbard S.S."/>
            <person name="Banfield J.F."/>
        </authorList>
    </citation>
    <scope>NUCLEOTIDE SEQUENCE [LARGE SCALE GENOMIC DNA]</scope>
</reference>
<evidence type="ECO:0000313" key="2">
    <source>
        <dbReference type="Proteomes" id="UP000178538"/>
    </source>
</evidence>
<sequence length="98" mass="11229">MKVTYDKEIDSKYVKIGTARKVAKTKKHEDWLLVDHDSKGHVIGVEILWASKHPMIFSISKKKFFSYFQIPKNSAVNDKKKSKSIFFNTPLGIKGVVC</sequence>
<name>A0A1G2SYB2_9BACT</name>
<dbReference type="Pfam" id="PF10049">
    <property type="entry name" value="DUF2283"/>
    <property type="match status" value="1"/>
</dbReference>
<evidence type="ECO:0000313" key="1">
    <source>
        <dbReference type="EMBL" id="OHA89984.1"/>
    </source>
</evidence>
<dbReference type="Proteomes" id="UP000178538">
    <property type="component" value="Unassembled WGS sequence"/>
</dbReference>
<comment type="caution">
    <text evidence="1">The sequence shown here is derived from an EMBL/GenBank/DDBJ whole genome shotgun (WGS) entry which is preliminary data.</text>
</comment>
<protein>
    <recommendedName>
        <fullName evidence="3">DUF2283 domain-containing protein</fullName>
    </recommendedName>
</protein>
<accession>A0A1G2SYB2</accession>
<dbReference type="STRING" id="1802737.A2832_01710"/>
<gene>
    <name evidence="1" type="ORF">A2832_01710</name>
</gene>
<dbReference type="EMBL" id="MHVG01000021">
    <property type="protein sequence ID" value="OHA89984.1"/>
    <property type="molecule type" value="Genomic_DNA"/>
</dbReference>